<gene>
    <name evidence="1" type="ORF">ARMGADRAFT_1082280</name>
</gene>
<dbReference type="Proteomes" id="UP000217790">
    <property type="component" value="Unassembled WGS sequence"/>
</dbReference>
<name>A0A2H3D730_ARMGA</name>
<dbReference type="EMBL" id="KZ293663">
    <property type="protein sequence ID" value="PBK91051.1"/>
    <property type="molecule type" value="Genomic_DNA"/>
</dbReference>
<dbReference type="InParanoid" id="A0A2H3D730"/>
<protein>
    <submittedName>
        <fullName evidence="1">Uncharacterized protein</fullName>
    </submittedName>
</protein>
<dbReference type="STRING" id="47427.A0A2H3D730"/>
<proteinExistence type="predicted"/>
<evidence type="ECO:0000313" key="2">
    <source>
        <dbReference type="Proteomes" id="UP000217790"/>
    </source>
</evidence>
<sequence>MLVGKACRWTPPATPTDTDSDVPSGMISAYRRNLQTAEHIQIVATFYEIYWRIAALRPGNWEQMVTGTQAHAMLGGREFIYEILRPLEEALSTMISPLHTLRAQETDLWPPNSLEQDTEDPHVVTEYLTTYFGYHIDLIVGHCCGTILVVRWLCTTGEGKTVSGFENVSSRYRMRGIYDSDEIKESNEGFVNDGFHFLNPKVKIKIYPEDIRKMEKGVSLSSRTTPLYSHCNLNPAPHTRDDIRTYISPNSAEAELGRLRGIVSKLEKQETQVKYISLLSQLPRIPTDIPLIFKDITSWEADPDFTMTQHISCLLSVASLWKNIYVGYGCSPDADAELVPAAILPTG</sequence>
<reference evidence="2" key="1">
    <citation type="journal article" date="2017" name="Nat. Ecol. Evol.">
        <title>Genome expansion and lineage-specific genetic innovations in the forest pathogenic fungi Armillaria.</title>
        <authorList>
            <person name="Sipos G."/>
            <person name="Prasanna A.N."/>
            <person name="Walter M.C."/>
            <person name="O'Connor E."/>
            <person name="Balint B."/>
            <person name="Krizsan K."/>
            <person name="Kiss B."/>
            <person name="Hess J."/>
            <person name="Varga T."/>
            <person name="Slot J."/>
            <person name="Riley R."/>
            <person name="Boka B."/>
            <person name="Rigling D."/>
            <person name="Barry K."/>
            <person name="Lee J."/>
            <person name="Mihaltcheva S."/>
            <person name="LaButti K."/>
            <person name="Lipzen A."/>
            <person name="Waldron R."/>
            <person name="Moloney N.M."/>
            <person name="Sperisen C."/>
            <person name="Kredics L."/>
            <person name="Vagvoelgyi C."/>
            <person name="Patrignani A."/>
            <person name="Fitzpatrick D."/>
            <person name="Nagy I."/>
            <person name="Doyle S."/>
            <person name="Anderson J.B."/>
            <person name="Grigoriev I.V."/>
            <person name="Gueldener U."/>
            <person name="Muensterkoetter M."/>
            <person name="Nagy L.G."/>
        </authorList>
    </citation>
    <scope>NUCLEOTIDE SEQUENCE [LARGE SCALE GENOMIC DNA]</scope>
    <source>
        <strain evidence="2">Ar21-2</strain>
    </source>
</reference>
<evidence type="ECO:0000313" key="1">
    <source>
        <dbReference type="EMBL" id="PBK91051.1"/>
    </source>
</evidence>
<dbReference type="OrthoDB" id="9988524at2759"/>
<accession>A0A2H3D730</accession>
<dbReference type="AlphaFoldDB" id="A0A2H3D730"/>
<keyword evidence="2" id="KW-1185">Reference proteome</keyword>
<organism evidence="1 2">
    <name type="scientific">Armillaria gallica</name>
    <name type="common">Bulbous honey fungus</name>
    <name type="synonym">Armillaria bulbosa</name>
    <dbReference type="NCBI Taxonomy" id="47427"/>
    <lineage>
        <taxon>Eukaryota</taxon>
        <taxon>Fungi</taxon>
        <taxon>Dikarya</taxon>
        <taxon>Basidiomycota</taxon>
        <taxon>Agaricomycotina</taxon>
        <taxon>Agaricomycetes</taxon>
        <taxon>Agaricomycetidae</taxon>
        <taxon>Agaricales</taxon>
        <taxon>Marasmiineae</taxon>
        <taxon>Physalacriaceae</taxon>
        <taxon>Armillaria</taxon>
    </lineage>
</organism>